<dbReference type="STRING" id="45496.SAMN04488079_11532"/>
<gene>
    <name evidence="1" type="ORF">SAMN04488079_11532</name>
</gene>
<proteinExistence type="predicted"/>
<dbReference type="Proteomes" id="UP000198924">
    <property type="component" value="Unassembled WGS sequence"/>
</dbReference>
<dbReference type="AlphaFoldDB" id="A0A1I4ANN6"/>
<sequence length="112" mass="13146">MFERWKKKTELRNERDKNSLRFLGAEIQPNGDLVFIGQDIGPVVERTFGSSEYEWQWTIKAENIPSFQKALGEEGHIIKLLETHFSDEKAAGLLPFLEEHNIPFESWYRYGD</sequence>
<evidence type="ECO:0000313" key="1">
    <source>
        <dbReference type="EMBL" id="SFK57903.1"/>
    </source>
</evidence>
<accession>A0A1I4ANN6</accession>
<dbReference type="OrthoDB" id="6079002at2"/>
<dbReference type="EMBL" id="FOSH01000015">
    <property type="protein sequence ID" value="SFK57903.1"/>
    <property type="molecule type" value="Genomic_DNA"/>
</dbReference>
<reference evidence="2" key="1">
    <citation type="submission" date="2016-10" db="EMBL/GenBank/DDBJ databases">
        <authorList>
            <person name="Varghese N."/>
            <person name="Submissions S."/>
        </authorList>
    </citation>
    <scope>NUCLEOTIDE SEQUENCE [LARGE SCALE GENOMIC DNA]</scope>
    <source>
        <strain evidence="2">DSM 11578</strain>
    </source>
</reference>
<protein>
    <submittedName>
        <fullName evidence="1">Uncharacterized protein</fullName>
    </submittedName>
</protein>
<evidence type="ECO:0000313" key="2">
    <source>
        <dbReference type="Proteomes" id="UP000198924"/>
    </source>
</evidence>
<name>A0A1I4ANN6_9GAMM</name>
<dbReference type="RefSeq" id="WP_091715023.1">
    <property type="nucleotide sequence ID" value="NZ_FOSH01000015.1"/>
</dbReference>
<keyword evidence="2" id="KW-1185">Reference proteome</keyword>
<organism evidence="1 2">
    <name type="scientific">Methylophaga sulfidovorans</name>
    <dbReference type="NCBI Taxonomy" id="45496"/>
    <lineage>
        <taxon>Bacteria</taxon>
        <taxon>Pseudomonadati</taxon>
        <taxon>Pseudomonadota</taxon>
        <taxon>Gammaproteobacteria</taxon>
        <taxon>Thiotrichales</taxon>
        <taxon>Piscirickettsiaceae</taxon>
        <taxon>Methylophaga</taxon>
    </lineage>
</organism>